<comment type="caution">
    <text evidence="2">The sequence shown here is derived from an EMBL/GenBank/DDBJ whole genome shotgun (WGS) entry which is preliminary data.</text>
</comment>
<reference evidence="3" key="1">
    <citation type="journal article" date="2019" name="Int. J. Syst. Evol. Microbiol.">
        <title>The Global Catalogue of Microorganisms (GCM) 10K type strain sequencing project: providing services to taxonomists for standard genome sequencing and annotation.</title>
        <authorList>
            <consortium name="The Broad Institute Genomics Platform"/>
            <consortium name="The Broad Institute Genome Sequencing Center for Infectious Disease"/>
            <person name="Wu L."/>
            <person name="Ma J."/>
        </authorList>
    </citation>
    <scope>NUCLEOTIDE SEQUENCE [LARGE SCALE GENOMIC DNA]</scope>
    <source>
        <strain evidence="3">KCTC 42195</strain>
    </source>
</reference>
<sequence length="120" mass="13822">MSLLFSPAFGAIIHALNWLRLGQRRRATNAWLWALFILVAKVVYSIYAMNANSDKLTWSDGYKLMQFVMIILWYFCAARSQGQYIAREMRGGYRRESWFIPVCIAIIMFGSLGVLADSLE</sequence>
<gene>
    <name evidence="2" type="ORF">ACFOKJ_12520</name>
</gene>
<keyword evidence="1" id="KW-0812">Transmembrane</keyword>
<proteinExistence type="predicted"/>
<feature type="transmembrane region" description="Helical" evidence="1">
    <location>
        <begin position="98"/>
        <end position="116"/>
    </location>
</feature>
<keyword evidence="1" id="KW-0472">Membrane</keyword>
<dbReference type="Proteomes" id="UP001595636">
    <property type="component" value="Unassembled WGS sequence"/>
</dbReference>
<keyword evidence="1" id="KW-1133">Transmembrane helix</keyword>
<name>A0ABV7TVZ1_9NEIS</name>
<dbReference type="RefSeq" id="WP_390280088.1">
    <property type="nucleotide sequence ID" value="NZ_JBHRYH010000025.1"/>
</dbReference>
<dbReference type="EMBL" id="JBHRYH010000025">
    <property type="protein sequence ID" value="MFC3626941.1"/>
    <property type="molecule type" value="Genomic_DNA"/>
</dbReference>
<evidence type="ECO:0000313" key="3">
    <source>
        <dbReference type="Proteomes" id="UP001595636"/>
    </source>
</evidence>
<evidence type="ECO:0000313" key="2">
    <source>
        <dbReference type="EMBL" id="MFC3626941.1"/>
    </source>
</evidence>
<organism evidence="2 3">
    <name type="scientific">Vogesella amnigena</name>
    <dbReference type="NCBI Taxonomy" id="1507449"/>
    <lineage>
        <taxon>Bacteria</taxon>
        <taxon>Pseudomonadati</taxon>
        <taxon>Pseudomonadota</taxon>
        <taxon>Betaproteobacteria</taxon>
        <taxon>Neisseriales</taxon>
        <taxon>Chromobacteriaceae</taxon>
        <taxon>Vogesella</taxon>
    </lineage>
</organism>
<keyword evidence="3" id="KW-1185">Reference proteome</keyword>
<protein>
    <submittedName>
        <fullName evidence="2">Uncharacterized protein</fullName>
    </submittedName>
</protein>
<feature type="transmembrane region" description="Helical" evidence="1">
    <location>
        <begin position="61"/>
        <end position="77"/>
    </location>
</feature>
<evidence type="ECO:0000256" key="1">
    <source>
        <dbReference type="SAM" id="Phobius"/>
    </source>
</evidence>
<feature type="transmembrane region" description="Helical" evidence="1">
    <location>
        <begin position="30"/>
        <end position="49"/>
    </location>
</feature>
<accession>A0ABV7TVZ1</accession>